<keyword evidence="4" id="KW-0223">Dioxygenase</keyword>
<dbReference type="InterPro" id="IPR039558">
    <property type="entry name" value="TPA1/OFD1_N"/>
</dbReference>
<keyword evidence="2" id="KW-0479">Metal-binding</keyword>
<gene>
    <name evidence="8" type="ORF">WNY63_21385</name>
</gene>
<sequence>MSYFNPQTLDKYLSTLSETGFVRIPNFLNEQKANELESTLSSLNFDIAATVNGRPQLFTAEELKRKSNQEQQQLFSHIYEQASQGIGFVYGRHALSETENKVLKNYEAEINNDGFLKSFSRVSQQNIIKASAQATCFQRNDFLTRHNDVVPSEGRVYAYVLGLTKQWHPDWGGLLQFFEPDGTPTNSFAPQFNSLSIFDVSKIHSVTYVTPFAKNKRFSITGWFRTK</sequence>
<dbReference type="InterPro" id="IPR006620">
    <property type="entry name" value="Pro_4_hyd_alph"/>
</dbReference>
<dbReference type="EMBL" id="JBBMQU010000082">
    <property type="protein sequence ID" value="MEM5553263.1"/>
    <property type="molecule type" value="Genomic_DNA"/>
</dbReference>
<reference evidence="8 9" key="1">
    <citation type="submission" date="2024-03" db="EMBL/GenBank/DDBJ databases">
        <title>Community enrichment and isolation of bacterial strains for fucoidan degradation.</title>
        <authorList>
            <person name="Sichert A."/>
        </authorList>
    </citation>
    <scope>NUCLEOTIDE SEQUENCE [LARGE SCALE GENOMIC DNA]</scope>
    <source>
        <strain evidence="8 9">AS81</strain>
    </source>
</reference>
<dbReference type="Proteomes" id="UP001388366">
    <property type="component" value="Unassembled WGS sequence"/>
</dbReference>
<comment type="caution">
    <text evidence="8">The sequence shown here is derived from an EMBL/GenBank/DDBJ whole genome shotgun (WGS) entry which is preliminary data.</text>
</comment>
<protein>
    <submittedName>
        <fullName evidence="8">2OG-Fe(II) oxygenase family protein</fullName>
    </submittedName>
</protein>
<keyword evidence="5" id="KW-0560">Oxidoreductase</keyword>
<keyword evidence="6" id="KW-0408">Iron</keyword>
<evidence type="ECO:0000259" key="7">
    <source>
        <dbReference type="PROSITE" id="PS51471"/>
    </source>
</evidence>
<dbReference type="InterPro" id="IPR005123">
    <property type="entry name" value="Oxoglu/Fe-dep_dioxygenase_dom"/>
</dbReference>
<evidence type="ECO:0000256" key="2">
    <source>
        <dbReference type="ARBA" id="ARBA00022723"/>
    </source>
</evidence>
<dbReference type="SMART" id="SM00702">
    <property type="entry name" value="P4Hc"/>
    <property type="match status" value="1"/>
</dbReference>
<evidence type="ECO:0000256" key="6">
    <source>
        <dbReference type="ARBA" id="ARBA00023004"/>
    </source>
</evidence>
<evidence type="ECO:0000256" key="3">
    <source>
        <dbReference type="ARBA" id="ARBA00022896"/>
    </source>
</evidence>
<feature type="domain" description="Fe2OG dioxygenase" evidence="7">
    <location>
        <begin position="128"/>
        <end position="226"/>
    </location>
</feature>
<dbReference type="RefSeq" id="WP_342884738.1">
    <property type="nucleotide sequence ID" value="NZ_JBBMQU010000082.1"/>
</dbReference>
<dbReference type="InterPro" id="IPR051842">
    <property type="entry name" value="uS12_prolyl_hydroxylase"/>
</dbReference>
<keyword evidence="3" id="KW-0847">Vitamin C</keyword>
<comment type="cofactor">
    <cofactor evidence="1">
        <name>L-ascorbate</name>
        <dbReference type="ChEBI" id="CHEBI:38290"/>
    </cofactor>
</comment>
<evidence type="ECO:0000313" key="8">
    <source>
        <dbReference type="EMBL" id="MEM5553263.1"/>
    </source>
</evidence>
<evidence type="ECO:0000313" key="9">
    <source>
        <dbReference type="Proteomes" id="UP001388366"/>
    </source>
</evidence>
<organism evidence="8 9">
    <name type="scientific">Pseudoalteromonas neustonica</name>
    <dbReference type="NCBI Taxonomy" id="1840331"/>
    <lineage>
        <taxon>Bacteria</taxon>
        <taxon>Pseudomonadati</taxon>
        <taxon>Pseudomonadota</taxon>
        <taxon>Gammaproteobacteria</taxon>
        <taxon>Alteromonadales</taxon>
        <taxon>Pseudoalteromonadaceae</taxon>
        <taxon>Pseudoalteromonas</taxon>
    </lineage>
</organism>
<dbReference type="PROSITE" id="PS51471">
    <property type="entry name" value="FE2OG_OXY"/>
    <property type="match status" value="1"/>
</dbReference>
<dbReference type="PANTHER" id="PTHR12117:SF0">
    <property type="entry name" value="PROLYL 3-HYDROXYLASE OGFOD1"/>
    <property type="match status" value="1"/>
</dbReference>
<dbReference type="PANTHER" id="PTHR12117">
    <property type="entry name" value="HISTONE ACETYLTRANSFERASE COMPLEX"/>
    <property type="match status" value="1"/>
</dbReference>
<proteinExistence type="predicted"/>
<accession>A0ABU9U896</accession>
<evidence type="ECO:0000256" key="5">
    <source>
        <dbReference type="ARBA" id="ARBA00023002"/>
    </source>
</evidence>
<dbReference type="Gene3D" id="2.60.120.620">
    <property type="entry name" value="q2cbj1_9rhob like domain"/>
    <property type="match status" value="1"/>
</dbReference>
<dbReference type="Pfam" id="PF13661">
    <property type="entry name" value="2OG-FeII_Oxy_4"/>
    <property type="match status" value="1"/>
</dbReference>
<name>A0ABU9U896_9GAMM</name>
<evidence type="ECO:0000256" key="4">
    <source>
        <dbReference type="ARBA" id="ARBA00022964"/>
    </source>
</evidence>
<evidence type="ECO:0000256" key="1">
    <source>
        <dbReference type="ARBA" id="ARBA00001961"/>
    </source>
</evidence>
<keyword evidence="9" id="KW-1185">Reference proteome</keyword>